<dbReference type="EMBL" id="MDEO01000032">
    <property type="protein sequence ID" value="OCX17861.1"/>
    <property type="molecule type" value="Genomic_DNA"/>
</dbReference>
<dbReference type="AlphaFoldDB" id="A0A1C2DSW8"/>
<reference evidence="1 2" key="1">
    <citation type="submission" date="2016-08" db="EMBL/GenBank/DDBJ databases">
        <title>Whole genome sequence of Mesorhizobium sp. strain UASWS1009 isolated from industrial sewage.</title>
        <authorList>
            <person name="Crovadore J."/>
            <person name="Calmin G."/>
            <person name="Chablais R."/>
            <person name="Cochard B."/>
            <person name="Lefort F."/>
        </authorList>
    </citation>
    <scope>NUCLEOTIDE SEQUENCE [LARGE SCALE GENOMIC DNA]</scope>
    <source>
        <strain evidence="1 2">UASWS1009</strain>
    </source>
</reference>
<dbReference type="InterPro" id="IPR011335">
    <property type="entry name" value="Restrct_endonuc-II-like"/>
</dbReference>
<evidence type="ECO:0000313" key="2">
    <source>
        <dbReference type="Proteomes" id="UP000094412"/>
    </source>
</evidence>
<protein>
    <recommendedName>
        <fullName evidence="3">NERD domain-containing protein</fullName>
    </recommendedName>
</protein>
<dbReference type="Proteomes" id="UP000094412">
    <property type="component" value="Unassembled WGS sequence"/>
</dbReference>
<evidence type="ECO:0000313" key="1">
    <source>
        <dbReference type="EMBL" id="OCX17861.1"/>
    </source>
</evidence>
<organism evidence="1 2">
    <name type="scientific">Mesorhizobium hungaricum</name>
    <dbReference type="NCBI Taxonomy" id="1566387"/>
    <lineage>
        <taxon>Bacteria</taxon>
        <taxon>Pseudomonadati</taxon>
        <taxon>Pseudomonadota</taxon>
        <taxon>Alphaproteobacteria</taxon>
        <taxon>Hyphomicrobiales</taxon>
        <taxon>Phyllobacteriaceae</taxon>
        <taxon>Mesorhizobium</taxon>
    </lineage>
</organism>
<dbReference type="SUPFAM" id="SSF52980">
    <property type="entry name" value="Restriction endonuclease-like"/>
    <property type="match status" value="1"/>
</dbReference>
<gene>
    <name evidence="1" type="ORF">QV13_12105</name>
</gene>
<proteinExistence type="predicted"/>
<comment type="caution">
    <text evidence="1">The sequence shown here is derived from an EMBL/GenBank/DDBJ whole genome shotgun (WGS) entry which is preliminary data.</text>
</comment>
<evidence type="ECO:0008006" key="3">
    <source>
        <dbReference type="Google" id="ProtNLM"/>
    </source>
</evidence>
<accession>A0A1C2DSW8</accession>
<sequence length="520" mass="57798">MVDPVENFIRYQGPCLTSAVSDHLVQNLGLTPAAARKRVSRASGEVKRLAYITFPRKARYVYLEKQFGSPEYWSNLVDALQDTNSAYGYAIAAIRLRGGVIPESQFPIASGSPLKQAKHLSPETVLQRLIQAGLLERRDVPGLGACISLVQSEHHFDFMAAEMRARLITEEFLLYAVRDWARKLGFVSYDKVAMRGPDSAPTVGTFAWDLTAPSYLSFMVKPGKDGKMKPGFIACDVYLGGEVDVQGIRPFINKCLTLRRLRNVGPCMQIFVAHKYSEEAFALLKQNGIVPATPGNMFGDEIAEGLAQLSSVLTKAAFTALNPEGLDLLFKRLGKIEGASVQLRGTLFEYLAAEIARKTISHQVKMNQIFKSPEGKKAEADVVALVDDKSVTFIECKGYNPYADVPNKEFTHWLQHNVPVIYAAVKAHPEWKNLKVQFEFWSTASLSDDASAMFDTAKKTIKASRYTIELRLGKQIHQLCKDTGNDGLVTSFRKHFMKYPPVEQQGVVVHVQPQGWMVGA</sequence>
<dbReference type="RefSeq" id="WP_024925092.1">
    <property type="nucleotide sequence ID" value="NZ_MDEO01000032.1"/>
</dbReference>
<keyword evidence="2" id="KW-1185">Reference proteome</keyword>
<name>A0A1C2DSW8_9HYPH</name>